<dbReference type="Proteomes" id="UP000278157">
    <property type="component" value="Chromosome"/>
</dbReference>
<keyword evidence="3 6" id="KW-0812">Transmembrane</keyword>
<comment type="similarity">
    <text evidence="2">Belongs to the SLC13A/DASS transporter (TC 2.A.47) family. DIT1 subfamily.</text>
</comment>
<feature type="transmembrane region" description="Helical" evidence="6">
    <location>
        <begin position="23"/>
        <end position="46"/>
    </location>
</feature>
<evidence type="ECO:0000313" key="8">
    <source>
        <dbReference type="Proteomes" id="UP000278157"/>
    </source>
</evidence>
<accession>A0A3S4TFC0</accession>
<evidence type="ECO:0000256" key="3">
    <source>
        <dbReference type="ARBA" id="ARBA00022692"/>
    </source>
</evidence>
<proteinExistence type="inferred from homology"/>
<organism evidence="7 8">
    <name type="scientific">Campylobacter upsaliensis</name>
    <dbReference type="NCBI Taxonomy" id="28080"/>
    <lineage>
        <taxon>Bacteria</taxon>
        <taxon>Pseudomonadati</taxon>
        <taxon>Campylobacterota</taxon>
        <taxon>Epsilonproteobacteria</taxon>
        <taxon>Campylobacterales</taxon>
        <taxon>Campylobacteraceae</taxon>
        <taxon>Campylobacter</taxon>
    </lineage>
</organism>
<name>A0A3S4TFC0_CAMUP</name>
<evidence type="ECO:0000256" key="5">
    <source>
        <dbReference type="ARBA" id="ARBA00023136"/>
    </source>
</evidence>
<evidence type="ECO:0000313" key="7">
    <source>
        <dbReference type="EMBL" id="VEG84621.1"/>
    </source>
</evidence>
<dbReference type="GO" id="GO:0022857">
    <property type="term" value="F:transmembrane transporter activity"/>
    <property type="evidence" value="ECO:0007669"/>
    <property type="project" value="InterPro"/>
</dbReference>
<protein>
    <submittedName>
        <fullName evidence="7">Anion transporter</fullName>
    </submittedName>
</protein>
<comment type="subcellular location">
    <subcellularLocation>
        <location evidence="1">Membrane</location>
        <topology evidence="1">Multi-pass membrane protein</topology>
    </subcellularLocation>
</comment>
<evidence type="ECO:0000256" key="6">
    <source>
        <dbReference type="SAM" id="Phobius"/>
    </source>
</evidence>
<dbReference type="GO" id="GO:0016020">
    <property type="term" value="C:membrane"/>
    <property type="evidence" value="ECO:0007669"/>
    <property type="project" value="UniProtKB-SubCell"/>
</dbReference>
<reference evidence="7 8" key="1">
    <citation type="submission" date="2018-12" db="EMBL/GenBank/DDBJ databases">
        <authorList>
            <consortium name="Pathogen Informatics"/>
        </authorList>
    </citation>
    <scope>NUCLEOTIDE SEQUENCE [LARGE SCALE GENOMIC DNA]</scope>
    <source>
        <strain evidence="7 8">NCTC11541</strain>
    </source>
</reference>
<dbReference type="PANTHER" id="PTHR42826">
    <property type="entry name" value="DICARBOXYLATE TRANSPORTER 2.1, CHLOROPLASTIC"/>
    <property type="match status" value="1"/>
</dbReference>
<evidence type="ECO:0000256" key="2">
    <source>
        <dbReference type="ARBA" id="ARBA00007349"/>
    </source>
</evidence>
<dbReference type="Pfam" id="PF00939">
    <property type="entry name" value="Na_sulph_symp"/>
    <property type="match status" value="1"/>
</dbReference>
<feature type="transmembrane region" description="Helical" evidence="6">
    <location>
        <begin position="58"/>
        <end position="76"/>
    </location>
</feature>
<evidence type="ECO:0000256" key="4">
    <source>
        <dbReference type="ARBA" id="ARBA00022989"/>
    </source>
</evidence>
<keyword evidence="4 6" id="KW-1133">Transmembrane helix</keyword>
<dbReference type="InterPro" id="IPR001898">
    <property type="entry name" value="SLC13A/DASS"/>
</dbReference>
<gene>
    <name evidence="7" type="primary">ybhI</name>
    <name evidence="7" type="ORF">NCTC11541_00650</name>
</gene>
<dbReference type="AlphaFoldDB" id="A0A3S4TFC0"/>
<sequence>MVLVSGVLSFDDVLKEKTAWNTLVWFSALVMMATMLGKLGVTQFLAEALGGLASSMGLGEISVMIFLSLAFLYAHYDNGTYFCDVFRVL</sequence>
<keyword evidence="5 6" id="KW-0472">Membrane</keyword>
<dbReference type="InterPro" id="IPR030676">
    <property type="entry name" value="CitT-rel"/>
</dbReference>
<evidence type="ECO:0000256" key="1">
    <source>
        <dbReference type="ARBA" id="ARBA00004141"/>
    </source>
</evidence>
<dbReference type="EMBL" id="LR134372">
    <property type="protein sequence ID" value="VEG84621.1"/>
    <property type="molecule type" value="Genomic_DNA"/>
</dbReference>